<comment type="caution">
    <text evidence="2">The sequence shown here is derived from an EMBL/GenBank/DDBJ whole genome shotgun (WGS) entry which is preliminary data.</text>
</comment>
<keyword evidence="3" id="KW-1185">Reference proteome</keyword>
<evidence type="ECO:0000256" key="1">
    <source>
        <dbReference type="SAM" id="SignalP"/>
    </source>
</evidence>
<evidence type="ECO:0000313" key="3">
    <source>
        <dbReference type="Proteomes" id="UP000634043"/>
    </source>
</evidence>
<protein>
    <recommendedName>
        <fullName evidence="4">DUF4369 domain-containing protein</fullName>
    </recommendedName>
</protein>
<sequence>MHRIVYILLFFALVSCSTGRIASTSGTKPSETIVFGKLSIDSTRPLDNKKILMHFNDRLWGKHSVWLDESGYFYTKLPLGSNFLALIEYRDNIGFYKNLPENYISINLPAADKIYYIGDITIDWTPVNLTDTRRNGGVAGVLAEAEKKGEYLPVSIENSERTINFFHQKFPDNTKEVLTELVRIDE</sequence>
<evidence type="ECO:0008006" key="4">
    <source>
        <dbReference type="Google" id="ProtNLM"/>
    </source>
</evidence>
<dbReference type="Proteomes" id="UP000634043">
    <property type="component" value="Unassembled WGS sequence"/>
</dbReference>
<proteinExistence type="predicted"/>
<reference evidence="3" key="1">
    <citation type="journal article" date="2019" name="Int. J. Syst. Evol. Microbiol.">
        <title>The Global Catalogue of Microorganisms (GCM) 10K type strain sequencing project: providing services to taxonomists for standard genome sequencing and annotation.</title>
        <authorList>
            <consortium name="The Broad Institute Genomics Platform"/>
            <consortium name="The Broad Institute Genome Sequencing Center for Infectious Disease"/>
            <person name="Wu L."/>
            <person name="Ma J."/>
        </authorList>
    </citation>
    <scope>NUCLEOTIDE SEQUENCE [LARGE SCALE GENOMIC DNA]</scope>
    <source>
        <strain evidence="3">CGMCC 1.12749</strain>
    </source>
</reference>
<gene>
    <name evidence="2" type="ORF">GCM10011323_12200</name>
</gene>
<name>A0ABQ1W0Z6_9BACT</name>
<dbReference type="EMBL" id="BMFP01000002">
    <property type="protein sequence ID" value="GGG09236.1"/>
    <property type="molecule type" value="Genomic_DNA"/>
</dbReference>
<keyword evidence="1" id="KW-0732">Signal</keyword>
<dbReference type="PROSITE" id="PS51257">
    <property type="entry name" value="PROKAR_LIPOPROTEIN"/>
    <property type="match status" value="1"/>
</dbReference>
<organism evidence="2 3">
    <name type="scientific">Pontibacter amylolyticus</name>
    <dbReference type="NCBI Taxonomy" id="1424080"/>
    <lineage>
        <taxon>Bacteria</taxon>
        <taxon>Pseudomonadati</taxon>
        <taxon>Bacteroidota</taxon>
        <taxon>Cytophagia</taxon>
        <taxon>Cytophagales</taxon>
        <taxon>Hymenobacteraceae</taxon>
        <taxon>Pontibacter</taxon>
    </lineage>
</organism>
<accession>A0ABQ1W0Z6</accession>
<feature type="chain" id="PRO_5046612683" description="DUF4369 domain-containing protein" evidence="1">
    <location>
        <begin position="23"/>
        <end position="186"/>
    </location>
</feature>
<evidence type="ECO:0000313" key="2">
    <source>
        <dbReference type="EMBL" id="GGG09236.1"/>
    </source>
</evidence>
<dbReference type="RefSeq" id="WP_188500640.1">
    <property type="nucleotide sequence ID" value="NZ_BMFP01000002.1"/>
</dbReference>
<feature type="signal peptide" evidence="1">
    <location>
        <begin position="1"/>
        <end position="22"/>
    </location>
</feature>